<evidence type="ECO:0000256" key="3">
    <source>
        <dbReference type="ARBA" id="ARBA00022801"/>
    </source>
</evidence>
<evidence type="ECO:0000313" key="9">
    <source>
        <dbReference type="Proteomes" id="UP000663860"/>
    </source>
</evidence>
<evidence type="ECO:0000259" key="7">
    <source>
        <dbReference type="PROSITE" id="PS51194"/>
    </source>
</evidence>
<dbReference type="GO" id="GO:0016787">
    <property type="term" value="F:hydrolase activity"/>
    <property type="evidence" value="ECO:0007669"/>
    <property type="project" value="UniProtKB-KW"/>
</dbReference>
<dbReference type="GO" id="GO:0005524">
    <property type="term" value="F:ATP binding"/>
    <property type="evidence" value="ECO:0007669"/>
    <property type="project" value="UniProtKB-KW"/>
</dbReference>
<comment type="caution">
    <text evidence="8">The sequence shown here is derived from an EMBL/GenBank/DDBJ whole genome shotgun (WGS) entry which is preliminary data.</text>
</comment>
<evidence type="ECO:0000256" key="2">
    <source>
        <dbReference type="ARBA" id="ARBA00022741"/>
    </source>
</evidence>
<evidence type="ECO:0000256" key="5">
    <source>
        <dbReference type="ARBA" id="ARBA00022840"/>
    </source>
</evidence>
<dbReference type="PANTHER" id="PTHR47958">
    <property type="entry name" value="ATP-DEPENDENT RNA HELICASE DBP3"/>
    <property type="match status" value="1"/>
</dbReference>
<dbReference type="SMART" id="SM00490">
    <property type="entry name" value="HELICc"/>
    <property type="match status" value="1"/>
</dbReference>
<dbReference type="InterPro" id="IPR011545">
    <property type="entry name" value="DEAD/DEAH_box_helicase_dom"/>
</dbReference>
<dbReference type="AlphaFoldDB" id="A0A814GJY8"/>
<dbReference type="InterPro" id="IPR027417">
    <property type="entry name" value="P-loop_NTPase"/>
</dbReference>
<evidence type="ECO:0000313" key="8">
    <source>
        <dbReference type="EMBL" id="CAF0997298.1"/>
    </source>
</evidence>
<keyword evidence="2" id="KW-0547">Nucleotide-binding</keyword>
<feature type="domain" description="Helicase C-terminal" evidence="7">
    <location>
        <begin position="208"/>
        <end position="369"/>
    </location>
</feature>
<dbReference type="GO" id="GO:0003676">
    <property type="term" value="F:nucleic acid binding"/>
    <property type="evidence" value="ECO:0007669"/>
    <property type="project" value="InterPro"/>
</dbReference>
<dbReference type="Pfam" id="PF00271">
    <property type="entry name" value="Helicase_C"/>
    <property type="match status" value="1"/>
</dbReference>
<dbReference type="Proteomes" id="UP000663860">
    <property type="component" value="Unassembled WGS sequence"/>
</dbReference>
<reference evidence="8" key="1">
    <citation type="submission" date="2021-02" db="EMBL/GenBank/DDBJ databases">
        <authorList>
            <person name="Nowell W R."/>
        </authorList>
    </citation>
    <scope>NUCLEOTIDE SEQUENCE</scope>
</reference>
<dbReference type="PROSITE" id="PS51192">
    <property type="entry name" value="HELICASE_ATP_BIND_1"/>
    <property type="match status" value="1"/>
</dbReference>
<evidence type="ECO:0000256" key="1">
    <source>
        <dbReference type="ARBA" id="ARBA00012552"/>
    </source>
</evidence>
<protein>
    <recommendedName>
        <fullName evidence="1">RNA helicase</fullName>
        <ecNumber evidence="1">3.6.4.13</ecNumber>
    </recommendedName>
</protein>
<dbReference type="CDD" id="cd18787">
    <property type="entry name" value="SF2_C_DEAD"/>
    <property type="match status" value="1"/>
</dbReference>
<dbReference type="InterPro" id="IPR014001">
    <property type="entry name" value="Helicase_ATP-bd"/>
</dbReference>
<keyword evidence="4" id="KW-0347">Helicase</keyword>
<sequence length="369" mass="42026">MDLCEPLLRGISSYGTENPTDIQKRALKPCISGYDVIAQAPSCRGKTTMFIIAILQKLNVNCKDCQALILVPSRELAQGIRAVVLALGDYMNVTCHACIGGTHIREDMKRLEAGVQVVVGTPGRIYDMLKTSVLRSENIKMFVLDDADELLSRGFKDQVYDVLTMLSRTIQGIIVSATMSSELLEIAAKFMNDPVKILTKREEHSLESIRQFYVDVEREDWKLDTLYDLLDILSITQAVIFCNKLRTVTWLTEKLRAHNITVSTVYYDMDAQQCNDAIKEFRVGSNRILLRTDTLKVDIDIAQFYLVINYDLPNDCQIYINRIGRSGKFGRKSVAINFITKDEQRTLHDIEQYYNTKIEELPMNIDDLI</sequence>
<name>A0A814GJY8_9BILA</name>
<dbReference type="EC" id="3.6.4.13" evidence="1"/>
<accession>A0A814GJY8</accession>
<dbReference type="GO" id="GO:0003724">
    <property type="term" value="F:RNA helicase activity"/>
    <property type="evidence" value="ECO:0007669"/>
    <property type="project" value="UniProtKB-EC"/>
</dbReference>
<dbReference type="SMART" id="SM00487">
    <property type="entry name" value="DEXDc"/>
    <property type="match status" value="1"/>
</dbReference>
<dbReference type="PROSITE" id="PS51194">
    <property type="entry name" value="HELICASE_CTER"/>
    <property type="match status" value="1"/>
</dbReference>
<organism evidence="8 9">
    <name type="scientific">Adineta steineri</name>
    <dbReference type="NCBI Taxonomy" id="433720"/>
    <lineage>
        <taxon>Eukaryota</taxon>
        <taxon>Metazoa</taxon>
        <taxon>Spiralia</taxon>
        <taxon>Gnathifera</taxon>
        <taxon>Rotifera</taxon>
        <taxon>Eurotatoria</taxon>
        <taxon>Bdelloidea</taxon>
        <taxon>Adinetida</taxon>
        <taxon>Adinetidae</taxon>
        <taxon>Adineta</taxon>
    </lineage>
</organism>
<dbReference type="Gene3D" id="3.40.50.300">
    <property type="entry name" value="P-loop containing nucleotide triphosphate hydrolases"/>
    <property type="match status" value="2"/>
</dbReference>
<dbReference type="SUPFAM" id="SSF52540">
    <property type="entry name" value="P-loop containing nucleoside triphosphate hydrolases"/>
    <property type="match status" value="2"/>
</dbReference>
<dbReference type="Pfam" id="PF00270">
    <property type="entry name" value="DEAD"/>
    <property type="match status" value="1"/>
</dbReference>
<proteinExistence type="predicted"/>
<evidence type="ECO:0000259" key="6">
    <source>
        <dbReference type="PROSITE" id="PS51192"/>
    </source>
</evidence>
<keyword evidence="3" id="KW-0378">Hydrolase</keyword>
<feature type="domain" description="Helicase ATP-binding" evidence="6">
    <location>
        <begin position="27"/>
        <end position="197"/>
    </location>
</feature>
<evidence type="ECO:0000256" key="4">
    <source>
        <dbReference type="ARBA" id="ARBA00022806"/>
    </source>
</evidence>
<keyword evidence="5" id="KW-0067">ATP-binding</keyword>
<gene>
    <name evidence="8" type="ORF">IZO911_LOCUS17443</name>
</gene>
<dbReference type="EMBL" id="CAJNOE010000162">
    <property type="protein sequence ID" value="CAF0997298.1"/>
    <property type="molecule type" value="Genomic_DNA"/>
</dbReference>
<dbReference type="InterPro" id="IPR001650">
    <property type="entry name" value="Helicase_C-like"/>
</dbReference>